<name>A0A2G9ZJV9_9BACT</name>
<dbReference type="Proteomes" id="UP000230729">
    <property type="component" value="Unassembled WGS sequence"/>
</dbReference>
<gene>
    <name evidence="2" type="ORF">COX22_04240</name>
</gene>
<reference evidence="2 3" key="1">
    <citation type="submission" date="2017-09" db="EMBL/GenBank/DDBJ databases">
        <title>Depth-based differentiation of microbial function through sediment-hosted aquifers and enrichment of novel symbionts in the deep terrestrial subsurface.</title>
        <authorList>
            <person name="Probst A.J."/>
            <person name="Ladd B."/>
            <person name="Jarett J.K."/>
            <person name="Geller-Mcgrath D.E."/>
            <person name="Sieber C.M."/>
            <person name="Emerson J.B."/>
            <person name="Anantharaman K."/>
            <person name="Thomas B.C."/>
            <person name="Malmstrom R."/>
            <person name="Stieglmeier M."/>
            <person name="Klingl A."/>
            <person name="Woyke T."/>
            <person name="Ryan C.M."/>
            <person name="Banfield J.F."/>
        </authorList>
    </citation>
    <scope>NUCLEOTIDE SEQUENCE [LARGE SCALE GENOMIC DNA]</scope>
    <source>
        <strain evidence="2">CG23_combo_of_CG06-09_8_20_14_all_49_15</strain>
    </source>
</reference>
<dbReference type="PANTHER" id="PTHR13696:SF52">
    <property type="entry name" value="PARA FAMILY PROTEIN CT_582"/>
    <property type="match status" value="1"/>
</dbReference>
<dbReference type="PANTHER" id="PTHR13696">
    <property type="entry name" value="P-LOOP CONTAINING NUCLEOSIDE TRIPHOSPHATE HYDROLASE"/>
    <property type="match status" value="1"/>
</dbReference>
<organism evidence="2 3">
    <name type="scientific">Candidatus Falkowbacteria bacterium CG23_combo_of_CG06-09_8_20_14_all_49_15</name>
    <dbReference type="NCBI Taxonomy" id="1974572"/>
    <lineage>
        <taxon>Bacteria</taxon>
        <taxon>Candidatus Falkowiibacteriota</taxon>
    </lineage>
</organism>
<proteinExistence type="predicted"/>
<evidence type="ECO:0000313" key="3">
    <source>
        <dbReference type="Proteomes" id="UP000230729"/>
    </source>
</evidence>
<sequence length="254" mass="28019">MGKIIAIVNQKGGVGKTTTAINLGAYLAHLGRQVLLVDIDPQANATSGIGIDHRQLEYGVYEALIGAKPIYEVIKRTLHDRLQVAPATMALAGAGIELVDMDNREFRLSVNLQAIKDEYDYIIIDGPPSLGLLTVNSLVAADEVLIPIQSEYFALEGVGQLLETISLVQNNLKPALSIMGAVITMFDQRNRLSGSVMRELYQYFPNRVFRSVIPRSVRLAEAPSFGRTILHYDPRSKGGKSYERLAREVINLER</sequence>
<dbReference type="AlphaFoldDB" id="A0A2G9ZJV9"/>
<evidence type="ECO:0000259" key="1">
    <source>
        <dbReference type="Pfam" id="PF13614"/>
    </source>
</evidence>
<dbReference type="Gene3D" id="3.40.50.300">
    <property type="entry name" value="P-loop containing nucleotide triphosphate hydrolases"/>
    <property type="match status" value="1"/>
</dbReference>
<dbReference type="Pfam" id="PF13614">
    <property type="entry name" value="AAA_31"/>
    <property type="match status" value="1"/>
</dbReference>
<accession>A0A2G9ZJV9</accession>
<comment type="caution">
    <text evidence="2">The sequence shown here is derived from an EMBL/GenBank/DDBJ whole genome shotgun (WGS) entry which is preliminary data.</text>
</comment>
<dbReference type="SUPFAM" id="SSF52540">
    <property type="entry name" value="P-loop containing nucleoside triphosphate hydrolases"/>
    <property type="match status" value="1"/>
</dbReference>
<dbReference type="InterPro" id="IPR025669">
    <property type="entry name" value="AAA_dom"/>
</dbReference>
<dbReference type="PIRSF" id="PIRSF009320">
    <property type="entry name" value="Nuc_binding_HP_1000"/>
    <property type="match status" value="1"/>
</dbReference>
<dbReference type="EMBL" id="PCSD01000098">
    <property type="protein sequence ID" value="PIP33459.1"/>
    <property type="molecule type" value="Genomic_DNA"/>
</dbReference>
<protein>
    <submittedName>
        <fullName evidence="2">Chromosome partitioning protein ParA</fullName>
    </submittedName>
</protein>
<evidence type="ECO:0000313" key="2">
    <source>
        <dbReference type="EMBL" id="PIP33459.1"/>
    </source>
</evidence>
<dbReference type="CDD" id="cd02042">
    <property type="entry name" value="ParAB_family"/>
    <property type="match status" value="1"/>
</dbReference>
<dbReference type="InterPro" id="IPR050678">
    <property type="entry name" value="DNA_Partitioning_ATPase"/>
</dbReference>
<feature type="domain" description="AAA" evidence="1">
    <location>
        <begin position="3"/>
        <end position="178"/>
    </location>
</feature>
<dbReference type="InterPro" id="IPR027417">
    <property type="entry name" value="P-loop_NTPase"/>
</dbReference>
<dbReference type="FunFam" id="3.40.50.300:FF:000285">
    <property type="entry name" value="Sporulation initiation inhibitor Soj"/>
    <property type="match status" value="1"/>
</dbReference>